<gene>
    <name evidence="2" type="ORF">MBM_03364</name>
</gene>
<dbReference type="Proteomes" id="UP000006753">
    <property type="component" value="Unassembled WGS sequence"/>
</dbReference>
<proteinExistence type="predicted"/>
<evidence type="ECO:0000313" key="3">
    <source>
        <dbReference type="Proteomes" id="UP000006753"/>
    </source>
</evidence>
<organism evidence="2 3">
    <name type="scientific">Marssonina brunnea f. sp. multigermtubi (strain MB_m1)</name>
    <name type="common">Marssonina leaf spot fungus</name>
    <dbReference type="NCBI Taxonomy" id="1072389"/>
    <lineage>
        <taxon>Eukaryota</taxon>
        <taxon>Fungi</taxon>
        <taxon>Dikarya</taxon>
        <taxon>Ascomycota</taxon>
        <taxon>Pezizomycotina</taxon>
        <taxon>Leotiomycetes</taxon>
        <taxon>Helotiales</taxon>
        <taxon>Drepanopezizaceae</taxon>
        <taxon>Drepanopeziza</taxon>
    </lineage>
</organism>
<dbReference type="InParanoid" id="K1WZE5"/>
<feature type="chain" id="PRO_5003852824" evidence="1">
    <location>
        <begin position="19"/>
        <end position="73"/>
    </location>
</feature>
<keyword evidence="1" id="KW-0732">Signal</keyword>
<keyword evidence="3" id="KW-1185">Reference proteome</keyword>
<feature type="signal peptide" evidence="1">
    <location>
        <begin position="1"/>
        <end position="18"/>
    </location>
</feature>
<dbReference type="EMBL" id="JH921433">
    <property type="protein sequence ID" value="EKD18371.1"/>
    <property type="molecule type" value="Genomic_DNA"/>
</dbReference>
<dbReference type="GeneID" id="18759299"/>
<evidence type="ECO:0000313" key="2">
    <source>
        <dbReference type="EMBL" id="EKD18371.1"/>
    </source>
</evidence>
<evidence type="ECO:0000256" key="1">
    <source>
        <dbReference type="SAM" id="SignalP"/>
    </source>
</evidence>
<accession>K1WZE5</accession>
<name>K1WZE5_MARBU</name>
<sequence length="73" mass="8014">MKLTVLAITLATIAPCFAVPQAVPGLTKRETCTELKRQRNNICSKLVDPCGTVHQSSFLLLSPIIKEKSFADR</sequence>
<dbReference type="AlphaFoldDB" id="K1WZE5"/>
<reference evidence="2 3" key="1">
    <citation type="journal article" date="2012" name="BMC Genomics">
        <title>Sequencing the genome of Marssonina brunnea reveals fungus-poplar co-evolution.</title>
        <authorList>
            <person name="Zhu S."/>
            <person name="Cao Y.-Z."/>
            <person name="Jiang C."/>
            <person name="Tan B.-Y."/>
            <person name="Wang Z."/>
            <person name="Feng S."/>
            <person name="Zhang L."/>
            <person name="Su X.-H."/>
            <person name="Brejova B."/>
            <person name="Vinar T."/>
            <person name="Xu M."/>
            <person name="Wang M.-X."/>
            <person name="Zhang S.-G."/>
            <person name="Huang M.-R."/>
            <person name="Wu R."/>
            <person name="Zhou Y."/>
        </authorList>
    </citation>
    <scope>NUCLEOTIDE SEQUENCE [LARGE SCALE GENOMIC DNA]</scope>
    <source>
        <strain evidence="2 3">MB_m1</strain>
    </source>
</reference>
<dbReference type="KEGG" id="mbe:MBM_03364"/>
<protein>
    <submittedName>
        <fullName evidence="2">Uncharacterized protein</fullName>
    </submittedName>
</protein>
<dbReference type="HOGENOM" id="CLU_2705317_0_0_1"/>